<name>A0A8D3BCJ7_SCOMX</name>
<dbReference type="InterPro" id="IPR008936">
    <property type="entry name" value="Rho_GTPase_activation_prot"/>
</dbReference>
<dbReference type="PROSITE" id="PS50003">
    <property type="entry name" value="PH_DOMAIN"/>
    <property type="match status" value="1"/>
</dbReference>
<feature type="domain" description="PDZ" evidence="4">
    <location>
        <begin position="1"/>
        <end position="61"/>
    </location>
</feature>
<reference evidence="6" key="1">
    <citation type="submission" date="2023-05" db="EMBL/GenBank/DDBJ databases">
        <title>High-quality long-read genome of Scophthalmus maximus.</title>
        <authorList>
            <person name="Lien S."/>
            <person name="Martinez P."/>
        </authorList>
    </citation>
    <scope>NUCLEOTIDE SEQUENCE [LARGE SCALE GENOMIC DNA]</scope>
</reference>
<feature type="domain" description="PH" evidence="3">
    <location>
        <begin position="616"/>
        <end position="733"/>
    </location>
</feature>
<dbReference type="Ensembl" id="ENSSMAT00000032436.2">
    <property type="protein sequence ID" value="ENSSMAP00000032042.2"/>
    <property type="gene ID" value="ENSSMAG00000019552.2"/>
</dbReference>
<dbReference type="FunFam" id="1.10.555.10:FF:000014">
    <property type="entry name" value="Rho GTPase activating protein 21"/>
    <property type="match status" value="1"/>
</dbReference>
<dbReference type="PROSITE" id="PS50238">
    <property type="entry name" value="RHOGAP"/>
    <property type="match status" value="1"/>
</dbReference>
<accession>A0A8D3BCJ7</accession>
<dbReference type="InterPro" id="IPR000198">
    <property type="entry name" value="RhoGAP_dom"/>
</dbReference>
<feature type="region of interest" description="Disordered" evidence="2">
    <location>
        <begin position="1084"/>
        <end position="1106"/>
    </location>
</feature>
<dbReference type="PANTHER" id="PTHR23175:SF5">
    <property type="entry name" value="RHO GTPASE-ACTIVATING PROTEIN 23"/>
    <property type="match status" value="1"/>
</dbReference>
<feature type="compositionally biased region" description="Basic and acidic residues" evidence="2">
    <location>
        <begin position="380"/>
        <end position="390"/>
    </location>
</feature>
<reference evidence="6" key="2">
    <citation type="submission" date="2025-08" db="UniProtKB">
        <authorList>
            <consortium name="Ensembl"/>
        </authorList>
    </citation>
    <scope>IDENTIFICATION</scope>
</reference>
<dbReference type="PROSITE" id="PS50106">
    <property type="entry name" value="PDZ"/>
    <property type="match status" value="1"/>
</dbReference>
<dbReference type="Pfam" id="PF00169">
    <property type="entry name" value="PH"/>
    <property type="match status" value="1"/>
</dbReference>
<dbReference type="GO" id="GO:0005096">
    <property type="term" value="F:GTPase activator activity"/>
    <property type="evidence" value="ECO:0007669"/>
    <property type="project" value="UniProtKB-KW"/>
</dbReference>
<dbReference type="InterPro" id="IPR001478">
    <property type="entry name" value="PDZ"/>
</dbReference>
<feature type="region of interest" description="Disordered" evidence="2">
    <location>
        <begin position="414"/>
        <end position="456"/>
    </location>
</feature>
<dbReference type="InterPro" id="IPR001849">
    <property type="entry name" value="PH_domain"/>
</dbReference>
<dbReference type="Proteomes" id="UP000694558">
    <property type="component" value="Chromosome 18"/>
</dbReference>
<feature type="compositionally biased region" description="Polar residues" evidence="2">
    <location>
        <begin position="351"/>
        <end position="378"/>
    </location>
</feature>
<feature type="region of interest" description="Disordered" evidence="2">
    <location>
        <begin position="319"/>
        <end position="392"/>
    </location>
</feature>
<evidence type="ECO:0000256" key="1">
    <source>
        <dbReference type="ARBA" id="ARBA00022468"/>
    </source>
</evidence>
<dbReference type="CDD" id="cd01253">
    <property type="entry name" value="PH_ARHGAP21-like"/>
    <property type="match status" value="1"/>
</dbReference>
<feature type="compositionally biased region" description="Pro residues" evidence="2">
    <location>
        <begin position="89"/>
        <end position="100"/>
    </location>
</feature>
<evidence type="ECO:0000259" key="5">
    <source>
        <dbReference type="PROSITE" id="PS50238"/>
    </source>
</evidence>
<dbReference type="SUPFAM" id="SSF50156">
    <property type="entry name" value="PDZ domain-like"/>
    <property type="match status" value="1"/>
</dbReference>
<dbReference type="Pfam" id="PF00620">
    <property type="entry name" value="RhoGAP"/>
    <property type="match status" value="1"/>
</dbReference>
<feature type="compositionally biased region" description="Low complexity" evidence="2">
    <location>
        <begin position="101"/>
        <end position="113"/>
    </location>
</feature>
<evidence type="ECO:0000313" key="6">
    <source>
        <dbReference type="Ensembl" id="ENSSMAP00000032042.2"/>
    </source>
</evidence>
<feature type="compositionally biased region" description="Polar residues" evidence="2">
    <location>
        <begin position="120"/>
        <end position="142"/>
    </location>
</feature>
<organism evidence="6 7">
    <name type="scientific">Scophthalmus maximus</name>
    <name type="common">Turbot</name>
    <name type="synonym">Psetta maxima</name>
    <dbReference type="NCBI Taxonomy" id="52904"/>
    <lineage>
        <taxon>Eukaryota</taxon>
        <taxon>Metazoa</taxon>
        <taxon>Chordata</taxon>
        <taxon>Craniata</taxon>
        <taxon>Vertebrata</taxon>
        <taxon>Euteleostomi</taxon>
        <taxon>Actinopterygii</taxon>
        <taxon>Neopterygii</taxon>
        <taxon>Teleostei</taxon>
        <taxon>Neoteleostei</taxon>
        <taxon>Acanthomorphata</taxon>
        <taxon>Carangaria</taxon>
        <taxon>Pleuronectiformes</taxon>
        <taxon>Pleuronectoidei</taxon>
        <taxon>Scophthalmidae</taxon>
        <taxon>Scophthalmus</taxon>
    </lineage>
</organism>
<feature type="compositionally biased region" description="Basic and acidic residues" evidence="2">
    <location>
        <begin position="339"/>
        <end position="350"/>
    </location>
</feature>
<dbReference type="Gene3D" id="2.30.42.10">
    <property type="match status" value="1"/>
</dbReference>
<feature type="compositionally biased region" description="Pro residues" evidence="2">
    <location>
        <begin position="505"/>
        <end position="517"/>
    </location>
</feature>
<dbReference type="SMART" id="SM00233">
    <property type="entry name" value="PH"/>
    <property type="match status" value="1"/>
</dbReference>
<dbReference type="Gene3D" id="2.30.29.30">
    <property type="entry name" value="Pleckstrin-homology domain (PH domain)/Phosphotyrosine-binding domain (PTB)"/>
    <property type="match status" value="1"/>
</dbReference>
<evidence type="ECO:0000313" key="7">
    <source>
        <dbReference type="Proteomes" id="UP000694558"/>
    </source>
</evidence>
<dbReference type="SMART" id="SM00228">
    <property type="entry name" value="PDZ"/>
    <property type="match status" value="1"/>
</dbReference>
<dbReference type="GeneTree" id="ENSGT00940000157982"/>
<dbReference type="CDD" id="cd04395">
    <property type="entry name" value="RhoGAP_ARHGAP21"/>
    <property type="match status" value="1"/>
</dbReference>
<dbReference type="SUPFAM" id="SSF48350">
    <property type="entry name" value="GTPase activation domain, GAP"/>
    <property type="match status" value="1"/>
</dbReference>
<dbReference type="InterPro" id="IPR036034">
    <property type="entry name" value="PDZ_sf"/>
</dbReference>
<dbReference type="SUPFAM" id="SSF50729">
    <property type="entry name" value="PH domain-like"/>
    <property type="match status" value="1"/>
</dbReference>
<evidence type="ECO:0000259" key="4">
    <source>
        <dbReference type="PROSITE" id="PS50106"/>
    </source>
</evidence>
<keyword evidence="1" id="KW-0343">GTPase activation</keyword>
<gene>
    <name evidence="6" type="primary">LOC118286978</name>
</gene>
<proteinExistence type="predicted"/>
<feature type="region of interest" description="Disordered" evidence="2">
    <location>
        <begin position="78"/>
        <end position="159"/>
    </location>
</feature>
<evidence type="ECO:0000256" key="2">
    <source>
        <dbReference type="SAM" id="MobiDB-lite"/>
    </source>
</evidence>
<feature type="region of interest" description="Disordered" evidence="2">
    <location>
        <begin position="471"/>
        <end position="532"/>
    </location>
</feature>
<dbReference type="Pfam" id="PF17820">
    <property type="entry name" value="PDZ_6"/>
    <property type="match status" value="1"/>
</dbReference>
<feature type="domain" description="Rho-GAP" evidence="5">
    <location>
        <begin position="814"/>
        <end position="1005"/>
    </location>
</feature>
<protein>
    <submittedName>
        <fullName evidence="6">Rho GTPase activating protein 23b</fullName>
    </submittedName>
</protein>
<dbReference type="InterPro" id="IPR041489">
    <property type="entry name" value="PDZ_6"/>
</dbReference>
<dbReference type="GO" id="GO:0007165">
    <property type="term" value="P:signal transduction"/>
    <property type="evidence" value="ECO:0007669"/>
    <property type="project" value="InterPro"/>
</dbReference>
<dbReference type="AlphaFoldDB" id="A0A8D3BCJ7"/>
<dbReference type="PANTHER" id="PTHR23175">
    <property type="entry name" value="PDZ DOMAIN-CONTAINING PROTEIN"/>
    <property type="match status" value="1"/>
</dbReference>
<dbReference type="SMART" id="SM00324">
    <property type="entry name" value="RhoGAP"/>
    <property type="match status" value="1"/>
</dbReference>
<sequence length="1106" mass="122628">MDTIFVKSVKENGPAHQAGLCTGDRLVKVNGESILGRTYSQVIALIQNSENILELSIMPKDEDVLQLAYSQDAYLKGNEPYSGEAQNLPEPPPPCYPSPKPSSAASEPSHHLPGLPDNWQCRSGPTTSPLDNHPPSASTPTSGWPGGPKDSSGHFSLPGRHRGISALDFHFANHNAAIASATLPPPRKSSLPASARAHADALCHQALSEWYYSQAEAAEHMSPRHRSISQDRLVELGLGLALGPGPTSVPATSSEQRRRESLLHHQQAAAASHDSFWLGGWGGVSGSASRSCSEGLLAAYAEYEHNYGRSVETLAQASALVSPRHENTSKSSQMKKLSKQTDHKAAEGHQHQTTVTPPATIASTVPPSGRQSGQQVAEPQTRRVKEEEPVGYKSYSPSFSHKADHLLQQAQSFREPSYSGPHLTWSPSDRCGPAEGKGLVVPRPQSTPALSTSEEERALLGEDREVISPISLNQEVVLRQKPPSGRRTSDQPLRHPHYSTRAESPDPPALTPSPGIPSPVSVGPGPNRRANGSLAQHAYDSLSSIPFIGSIKGRRSSYLLAITTERSKSCDEVRKSDDTHTSCNLFIESLESLRAQEEARSKRHSTSELGTITFSDVRKEGWLHYKQILTEKGKKVGGGMRPWKRVFSVLRSNLLFLYKDKREAVLHGAGAGPSQDEHPPVGIRGCLIDIAYSETKRKHTLRLTTQDFCEYLLQAEDRDDMLAWIRVIRENSKTDNEEIGFSRQALINKKLNDYRKHSLTGSKPDSSPRVHRMMPPFLLAKTDNASVNHDYKALWGINLMKKAKKTGSPKAFGVRLEDCQPAVNHKFVPLTVEMCCDMVEATGLEYTGIYRVPGNNAMVSNLQEHLNKGMDINTAEERWQDLNVISSLLKSFFRKLPEPLFTDDKYIDFIDANRIEDAEDRLKTMKKLLHDLPDHYYHTLKFLVGHLKKVADNAEKNKMEPRNLALVFGPTLVRTSEDNMTDMVTHMPDRYKIVETLILHCDWFFSDGAIDKEEKAPEDKRDMQPVPNIDHLLSNIGRPGMPGEASGEDEHVFRFGKFHLFFAYLTSIITAVTRKRKKCLSVHLPSSSADEDSEHEPFKAINYRGR</sequence>
<dbReference type="Gene3D" id="1.10.555.10">
    <property type="entry name" value="Rho GTPase activation protein"/>
    <property type="match status" value="1"/>
</dbReference>
<dbReference type="InterPro" id="IPR011993">
    <property type="entry name" value="PH-like_dom_sf"/>
</dbReference>
<evidence type="ECO:0000259" key="3">
    <source>
        <dbReference type="PROSITE" id="PS50003"/>
    </source>
</evidence>